<feature type="domain" description="DUF6471" evidence="1">
    <location>
        <begin position="2"/>
        <end position="36"/>
    </location>
</feature>
<dbReference type="AlphaFoldDB" id="A0A5P3VCP8"/>
<dbReference type="InterPro" id="IPR045526">
    <property type="entry name" value="DUF6471"/>
</dbReference>
<gene>
    <name evidence="2" type="ORF">D2917_07915</name>
</gene>
<dbReference type="EMBL" id="CP032518">
    <property type="protein sequence ID" value="QEZ44164.1"/>
    <property type="molecule type" value="Genomic_DNA"/>
</dbReference>
<name>A0A5P3VCP8_9BURK</name>
<proteinExistence type="predicted"/>
<evidence type="ECO:0000313" key="2">
    <source>
        <dbReference type="EMBL" id="QEZ44164.1"/>
    </source>
</evidence>
<accession>A0A5P3VCP8</accession>
<dbReference type="Pfam" id="PF20075">
    <property type="entry name" value="DUF6471"/>
    <property type="match status" value="2"/>
</dbReference>
<sequence>MRDIGIEETPKAIELKIQRGSFKCALFLQLLSALRADLPVELKRILDNSTSWDDACRQLVLGILADQSISIEEFSKQLRQCGVHLTSTQVASQVSAGVFPFTLILQLDYLFPTPGFERFVDGSDLARAASDAVAAMP</sequence>
<evidence type="ECO:0000313" key="3">
    <source>
        <dbReference type="Proteomes" id="UP000325743"/>
    </source>
</evidence>
<protein>
    <recommendedName>
        <fullName evidence="1">DUF6471 domain-containing protein</fullName>
    </recommendedName>
</protein>
<evidence type="ECO:0000259" key="1">
    <source>
        <dbReference type="Pfam" id="PF20075"/>
    </source>
</evidence>
<feature type="domain" description="DUF6471" evidence="1">
    <location>
        <begin position="52"/>
        <end position="106"/>
    </location>
</feature>
<organism evidence="2 3">
    <name type="scientific">Cupriavidus oxalaticus</name>
    <dbReference type="NCBI Taxonomy" id="96344"/>
    <lineage>
        <taxon>Bacteria</taxon>
        <taxon>Pseudomonadati</taxon>
        <taxon>Pseudomonadota</taxon>
        <taxon>Betaproteobacteria</taxon>
        <taxon>Burkholderiales</taxon>
        <taxon>Burkholderiaceae</taxon>
        <taxon>Cupriavidus</taxon>
    </lineage>
</organism>
<dbReference type="Proteomes" id="UP000325743">
    <property type="component" value="Chromosome 1"/>
</dbReference>
<reference evidence="2 3" key="1">
    <citation type="submission" date="2018-09" db="EMBL/GenBank/DDBJ databases">
        <title>Complete genome sequence of Cupriavidus oxalaticus T2, a bacterium capable of phenol tolerance and degradation.</title>
        <authorList>
            <person name="Yan J."/>
        </authorList>
    </citation>
    <scope>NUCLEOTIDE SEQUENCE [LARGE SCALE GENOMIC DNA]</scope>
    <source>
        <strain evidence="2 3">T2</strain>
    </source>
</reference>